<dbReference type="PANTHER" id="PTHR19212:SF0">
    <property type="entry name" value="LD07988P"/>
    <property type="match status" value="1"/>
</dbReference>
<evidence type="ECO:0000313" key="5">
    <source>
        <dbReference type="Proteomes" id="UP000887575"/>
    </source>
</evidence>
<feature type="coiled-coil region" evidence="3">
    <location>
        <begin position="120"/>
        <end position="168"/>
    </location>
</feature>
<organism evidence="5 6">
    <name type="scientific">Mesorhabditis belari</name>
    <dbReference type="NCBI Taxonomy" id="2138241"/>
    <lineage>
        <taxon>Eukaryota</taxon>
        <taxon>Metazoa</taxon>
        <taxon>Ecdysozoa</taxon>
        <taxon>Nematoda</taxon>
        <taxon>Chromadorea</taxon>
        <taxon>Rhabditida</taxon>
        <taxon>Rhabditina</taxon>
        <taxon>Rhabditomorpha</taxon>
        <taxon>Rhabditoidea</taxon>
        <taxon>Rhabditidae</taxon>
        <taxon>Mesorhabditinae</taxon>
        <taxon>Mesorhabditis</taxon>
    </lineage>
</organism>
<feature type="compositionally biased region" description="Basic and acidic residues" evidence="4">
    <location>
        <begin position="19"/>
        <end position="48"/>
    </location>
</feature>
<dbReference type="InterPro" id="IPR019139">
    <property type="entry name" value="LRRFIP1/2"/>
</dbReference>
<dbReference type="Pfam" id="PF09738">
    <property type="entry name" value="LRRFIP"/>
    <property type="match status" value="1"/>
</dbReference>
<keyword evidence="2 3" id="KW-0175">Coiled coil</keyword>
<sequence>MSSPFGSSSTRRRPISRLQAEERVLDRISRDAEERMQKKRQAREEARQIRMSQIEKKIVEEDAEHYRVDGASTSNGRTSSISEDKLVLQDKIGELEDKFQQAMYMYSQLDNEKSALLYEVDLLKDDLEEKEVLYSQSQKECRDLNSEVKALKRTIDGLKAQQQQLRTEIAHRDFLIQENGLTLIQTMTENPDRPTEVTISDPIIFSIETTKALDKAIPGSASVDEKIRKLIDTNKKMRKDIEEMEQMMLARRQRQNERGDTLLNGANDDVNKEAAKQLGEYKLKLQEAERENTNMQGNLIRIEGQMKRYKQGLETSEKEIDDMKKENRTLKKELRDATNALDEAKDTNRHLQSRLDKLRNSRVYPTTTTANTDS</sequence>
<dbReference type="AlphaFoldDB" id="A0AAF3E9V4"/>
<comment type="similarity">
    <text evidence="1">Belongs to the LRRFIP family.</text>
</comment>
<evidence type="ECO:0000313" key="6">
    <source>
        <dbReference type="WBParaSite" id="MBELARI_LOCUS10685"/>
    </source>
</evidence>
<dbReference type="Proteomes" id="UP000887575">
    <property type="component" value="Unassembled WGS sequence"/>
</dbReference>
<protein>
    <submittedName>
        <fullName evidence="6">Leucine-rich repeat flightless-interacting protein 2</fullName>
    </submittedName>
</protein>
<feature type="compositionally biased region" description="Basic and acidic residues" evidence="4">
    <location>
        <begin position="339"/>
        <end position="359"/>
    </location>
</feature>
<name>A0AAF3E9V4_9BILA</name>
<accession>A0AAF3E9V4</accession>
<feature type="compositionally biased region" description="Polar residues" evidence="4">
    <location>
        <begin position="363"/>
        <end position="374"/>
    </location>
</feature>
<proteinExistence type="inferred from homology"/>
<reference evidence="6" key="1">
    <citation type="submission" date="2024-02" db="UniProtKB">
        <authorList>
            <consortium name="WormBaseParasite"/>
        </authorList>
    </citation>
    <scope>IDENTIFICATION</scope>
</reference>
<dbReference type="PANTHER" id="PTHR19212">
    <property type="entry name" value="LEUCINE RICH REPEAT IN FLII INTERACTING PROTEIN"/>
    <property type="match status" value="1"/>
</dbReference>
<feature type="region of interest" description="Disordered" evidence="4">
    <location>
        <begin position="1"/>
        <end position="48"/>
    </location>
</feature>
<dbReference type="GO" id="GO:0006355">
    <property type="term" value="P:regulation of DNA-templated transcription"/>
    <property type="evidence" value="ECO:0007669"/>
    <property type="project" value="InterPro"/>
</dbReference>
<evidence type="ECO:0000256" key="1">
    <source>
        <dbReference type="ARBA" id="ARBA00008275"/>
    </source>
</evidence>
<evidence type="ECO:0000256" key="3">
    <source>
        <dbReference type="SAM" id="Coils"/>
    </source>
</evidence>
<feature type="region of interest" description="Disordered" evidence="4">
    <location>
        <begin position="339"/>
        <end position="374"/>
    </location>
</feature>
<evidence type="ECO:0000256" key="4">
    <source>
        <dbReference type="SAM" id="MobiDB-lite"/>
    </source>
</evidence>
<evidence type="ECO:0000256" key="2">
    <source>
        <dbReference type="ARBA" id="ARBA00023054"/>
    </source>
</evidence>
<dbReference type="Gene3D" id="1.20.5.4090">
    <property type="match status" value="1"/>
</dbReference>
<dbReference type="WBParaSite" id="MBELARI_LOCUS10685">
    <property type="protein sequence ID" value="MBELARI_LOCUS10685"/>
    <property type="gene ID" value="MBELARI_LOCUS10685"/>
</dbReference>
<keyword evidence="5" id="KW-1185">Reference proteome</keyword>